<protein>
    <submittedName>
        <fullName evidence="1">DUF368 domain-containing protein</fullName>
    </submittedName>
</protein>
<dbReference type="InterPro" id="IPR007163">
    <property type="entry name" value="VCA0040-like"/>
</dbReference>
<evidence type="ECO:0000313" key="2">
    <source>
        <dbReference type="Proteomes" id="UP000516320"/>
    </source>
</evidence>
<dbReference type="KEGG" id="cpoy:GP475_05385"/>
<dbReference type="EMBL" id="CP046884">
    <property type="protein sequence ID" value="QNQ90140.1"/>
    <property type="molecule type" value="Genomic_DNA"/>
</dbReference>
<proteinExistence type="predicted"/>
<reference evidence="1 2" key="1">
    <citation type="submission" date="2019-12" db="EMBL/GenBank/DDBJ databases">
        <title>Corynebacterium sp. nov., isolated from feces of the Anser Albifrons in China.</title>
        <authorList>
            <person name="Liu Q."/>
        </authorList>
    </citation>
    <scope>NUCLEOTIDE SEQUENCE [LARGE SCALE GENOMIC DNA]</scope>
    <source>
        <strain evidence="1 2">4H37-19</strain>
    </source>
</reference>
<dbReference type="PANTHER" id="PTHR37308">
    <property type="entry name" value="INTEGRAL MEMBRANE PROTEIN"/>
    <property type="match status" value="1"/>
</dbReference>
<keyword evidence="2" id="KW-1185">Reference proteome</keyword>
<evidence type="ECO:0000313" key="1">
    <source>
        <dbReference type="EMBL" id="QNQ90140.1"/>
    </source>
</evidence>
<organism evidence="1 2">
    <name type="scientific">Corynebacterium poyangense</name>
    <dbReference type="NCBI Taxonomy" id="2684405"/>
    <lineage>
        <taxon>Bacteria</taxon>
        <taxon>Bacillati</taxon>
        <taxon>Actinomycetota</taxon>
        <taxon>Actinomycetes</taxon>
        <taxon>Mycobacteriales</taxon>
        <taxon>Corynebacteriaceae</taxon>
        <taxon>Corynebacterium</taxon>
    </lineage>
</organism>
<dbReference type="AlphaFoldDB" id="A0A7H0SNL5"/>
<dbReference type="Proteomes" id="UP000516320">
    <property type="component" value="Chromosome"/>
</dbReference>
<sequence length="318" mass="33694">MTEQQTKATPLSFIANIVRGALIGMTELVPGISGGTVALVVGIYERALATGNHLLDVAQAFVKNRSRLPESLRKVDWSLLIGVGIGMLCAVFFFSSVLHAFVSNHPTVARGLFFGMVSVSLFVPLGMMNRRRARSLKRKIIATFLGCAALAFIGTSFTATPQDNPSLIVIFFAAAIAVCALVLPGVSGSLLLLALGLYAPVIGAVAEKNLLVMAVFAGGALCGIVVFIRFLGYVMTHHRTLTLAAMAGLMLGSLRALWPWQNSDGALLFPHTPVLLPLLAVLCGALIVAAVIYAENINQRRHRGSRTVSDTAPQSSPS</sequence>
<gene>
    <name evidence="1" type="ORF">GP475_05385</name>
</gene>
<dbReference type="RefSeq" id="WP_187975599.1">
    <property type="nucleotide sequence ID" value="NZ_CP046884.1"/>
</dbReference>
<dbReference type="Pfam" id="PF04018">
    <property type="entry name" value="VCA0040-like"/>
    <property type="match status" value="1"/>
</dbReference>
<dbReference type="PANTHER" id="PTHR37308:SF1">
    <property type="entry name" value="POLYPRENYL-PHOSPHATE TRANSPORTER"/>
    <property type="match status" value="1"/>
</dbReference>
<accession>A0A7H0SNL5</accession>
<name>A0A7H0SNL5_9CORY</name>